<evidence type="ECO:0000313" key="1">
    <source>
        <dbReference type="EMBL" id="CEK61314.1"/>
    </source>
</evidence>
<accession>A0A0B6YY80</accession>
<name>A0A0B6YY80_9EUPU</name>
<gene>
    <name evidence="1" type="primary">ORF41919</name>
</gene>
<feature type="non-terminal residue" evidence="1">
    <location>
        <position position="1"/>
    </location>
</feature>
<organism evidence="1">
    <name type="scientific">Arion vulgaris</name>
    <dbReference type="NCBI Taxonomy" id="1028688"/>
    <lineage>
        <taxon>Eukaryota</taxon>
        <taxon>Metazoa</taxon>
        <taxon>Spiralia</taxon>
        <taxon>Lophotrochozoa</taxon>
        <taxon>Mollusca</taxon>
        <taxon>Gastropoda</taxon>
        <taxon>Heterobranchia</taxon>
        <taxon>Euthyneura</taxon>
        <taxon>Panpulmonata</taxon>
        <taxon>Eupulmonata</taxon>
        <taxon>Stylommatophora</taxon>
        <taxon>Helicina</taxon>
        <taxon>Arionoidea</taxon>
        <taxon>Arionidae</taxon>
        <taxon>Arion</taxon>
    </lineage>
</organism>
<dbReference type="EMBL" id="HACG01014449">
    <property type="protein sequence ID" value="CEK61314.1"/>
    <property type="molecule type" value="Transcribed_RNA"/>
</dbReference>
<reference evidence="1" key="1">
    <citation type="submission" date="2014-12" db="EMBL/GenBank/DDBJ databases">
        <title>Insight into the proteome of Arion vulgaris.</title>
        <authorList>
            <person name="Aradska J."/>
            <person name="Bulat T."/>
            <person name="Smidak R."/>
            <person name="Sarate P."/>
            <person name="Gangsoo J."/>
            <person name="Sialana F."/>
            <person name="Bilban M."/>
            <person name="Lubec G."/>
        </authorList>
    </citation>
    <scope>NUCLEOTIDE SEQUENCE</scope>
    <source>
        <tissue evidence="1">Skin</tissue>
    </source>
</reference>
<sequence length="83" mass="9220">HSVLTDSEIPKELCDVPGQQPFILPPEAMQVAETPDTAKVLEYSLALEAKYISHIKSALTENETRHLSSSDCEPHIVHMQIPN</sequence>
<protein>
    <submittedName>
        <fullName evidence="1">Uncharacterized protein</fullName>
    </submittedName>
</protein>
<dbReference type="AlphaFoldDB" id="A0A0B6YY80"/>
<proteinExistence type="predicted"/>
<feature type="non-terminal residue" evidence="1">
    <location>
        <position position="83"/>
    </location>
</feature>